<organism evidence="3 4">
    <name type="scientific">Helicobacter winghamensis</name>
    <dbReference type="NCBI Taxonomy" id="157268"/>
    <lineage>
        <taxon>Bacteria</taxon>
        <taxon>Pseudomonadati</taxon>
        <taxon>Campylobacterota</taxon>
        <taxon>Epsilonproteobacteria</taxon>
        <taxon>Campylobacterales</taxon>
        <taxon>Helicobacteraceae</taxon>
        <taxon>Helicobacter</taxon>
    </lineage>
</organism>
<feature type="domain" description="Glycosyltransferase subfamily 4-like N-terminal" evidence="2">
    <location>
        <begin position="34"/>
        <end position="180"/>
    </location>
</feature>
<proteinExistence type="predicted"/>
<dbReference type="Gene3D" id="3.40.50.2000">
    <property type="entry name" value="Glycogen Phosphorylase B"/>
    <property type="match status" value="2"/>
</dbReference>
<dbReference type="Pfam" id="PF00534">
    <property type="entry name" value="Glycos_transf_1"/>
    <property type="match status" value="1"/>
</dbReference>
<accession>A0A2N3PKT7</accession>
<feature type="domain" description="Glycosyl transferase family 1" evidence="1">
    <location>
        <begin position="194"/>
        <end position="339"/>
    </location>
</feature>
<dbReference type="Proteomes" id="UP000233350">
    <property type="component" value="Unassembled WGS sequence"/>
</dbReference>
<dbReference type="InterPro" id="IPR028098">
    <property type="entry name" value="Glyco_trans_4-like_N"/>
</dbReference>
<dbReference type="SUPFAM" id="SSF53756">
    <property type="entry name" value="UDP-Glycosyltransferase/glycogen phosphorylase"/>
    <property type="match status" value="1"/>
</dbReference>
<gene>
    <name evidence="3" type="ORF">BCM31_00700</name>
</gene>
<name>A0A2N3PKT7_9HELI</name>
<comment type="caution">
    <text evidence="3">The sequence shown here is derived from an EMBL/GenBank/DDBJ whole genome shotgun (WGS) entry which is preliminary data.</text>
</comment>
<dbReference type="PANTHER" id="PTHR12526:SF630">
    <property type="entry name" value="GLYCOSYLTRANSFERASE"/>
    <property type="match status" value="1"/>
</dbReference>
<dbReference type="PANTHER" id="PTHR12526">
    <property type="entry name" value="GLYCOSYLTRANSFERASE"/>
    <property type="match status" value="1"/>
</dbReference>
<dbReference type="InterPro" id="IPR001296">
    <property type="entry name" value="Glyco_trans_1"/>
</dbReference>
<keyword evidence="4" id="KW-1185">Reference proteome</keyword>
<evidence type="ECO:0000259" key="1">
    <source>
        <dbReference type="Pfam" id="PF00534"/>
    </source>
</evidence>
<evidence type="ECO:0000313" key="4">
    <source>
        <dbReference type="Proteomes" id="UP000233350"/>
    </source>
</evidence>
<dbReference type="STRING" id="556267.HWAG_00638"/>
<dbReference type="Pfam" id="PF13439">
    <property type="entry name" value="Glyco_transf_4"/>
    <property type="match status" value="1"/>
</dbReference>
<evidence type="ECO:0000313" key="3">
    <source>
        <dbReference type="EMBL" id="PKT82252.1"/>
    </source>
</evidence>
<keyword evidence="3" id="KW-0808">Transferase</keyword>
<evidence type="ECO:0000259" key="2">
    <source>
        <dbReference type="Pfam" id="PF13439"/>
    </source>
</evidence>
<dbReference type="GO" id="GO:0016757">
    <property type="term" value="F:glycosyltransferase activity"/>
    <property type="evidence" value="ECO:0007669"/>
    <property type="project" value="InterPro"/>
</dbReference>
<dbReference type="EMBL" id="MBPK01000007">
    <property type="protein sequence ID" value="PKT82252.1"/>
    <property type="molecule type" value="Genomic_DNA"/>
</dbReference>
<dbReference type="AlphaFoldDB" id="A0A2N3PKT7"/>
<sequence>MAGESLEASKIESKKMESKLTQKCIVLVVSSLRMGGAEKVASFLANALVNEYRIVLALWSKKEQFYTLDPSVKVIEITSKRHGILGNFEKINALAKLFKEQRANLVISFIHQSNILAILASAKRIPTIATEHSIYTSLSGIWAYLRKLVYPYASCVTTLTHKDLRHYACLKNVRVMPNPICVAQDDSRDYSVFKPYVLSAGRMIESKHFDELLEAFAIFSKKNNGKHKEFFLLLAGDGKEREKLEKQAKDLGIKAVFLGRLETLYNAYSNAEFFALSSHKEGLSNVLIEALMCGIPVVSYDCPYGPSEIIENNGYLVELGNVESLAEHFEKTLENRDSLAKNALKINERFSEAVVLEKWRALIQEFIS</sequence>
<protein>
    <submittedName>
        <fullName evidence="3">Glycosyltransferase</fullName>
    </submittedName>
</protein>
<reference evidence="3 4" key="1">
    <citation type="submission" date="2016-07" db="EMBL/GenBank/DDBJ databases">
        <title>Detection of Helicobacter winghamensis from caecal content of red fox (Vulpes vulpes).</title>
        <authorList>
            <person name="Zanoni R.G."/>
            <person name="Florio D."/>
            <person name="Caffara M."/>
            <person name="Renzi M."/>
            <person name="Parisi A."/>
            <person name="Pasquali F."/>
            <person name="Manfreda G."/>
        </authorList>
    </citation>
    <scope>NUCLEOTIDE SEQUENCE [LARGE SCALE GENOMIC DNA]</scope>
    <source>
        <strain evidence="3 4">295_13</strain>
    </source>
</reference>